<dbReference type="SUPFAM" id="SSF46992">
    <property type="entry name" value="Ribosomal protein S20"/>
    <property type="match status" value="1"/>
</dbReference>
<comment type="similarity">
    <text evidence="2 8">Belongs to the bacterial ribosomal protein bS20 family.</text>
</comment>
<name>A0A8J6P3G0_9BACT</name>
<dbReference type="NCBIfam" id="TIGR00029">
    <property type="entry name" value="S20"/>
    <property type="match status" value="1"/>
</dbReference>
<keyword evidence="4 8" id="KW-0694">RNA-binding</keyword>
<dbReference type="Gene3D" id="1.20.58.110">
    <property type="entry name" value="Ribosomal protein S20"/>
    <property type="match status" value="1"/>
</dbReference>
<sequence length="88" mass="9787">MANHKSAIKRAGQNEIQRMRNKSVKTRIKNIVKNVRLAVSEKSSEAALKKLDYAKSIIDKAAKKGAIHTKTASRKISRLTKLVNTIST</sequence>
<evidence type="ECO:0000256" key="6">
    <source>
        <dbReference type="ARBA" id="ARBA00023274"/>
    </source>
</evidence>
<dbReference type="GO" id="GO:0005829">
    <property type="term" value="C:cytosol"/>
    <property type="evidence" value="ECO:0007669"/>
    <property type="project" value="TreeGrafter"/>
</dbReference>
<dbReference type="PANTHER" id="PTHR33398">
    <property type="entry name" value="30S RIBOSOMAL PROTEIN S20"/>
    <property type="match status" value="1"/>
</dbReference>
<dbReference type="GO" id="GO:0070181">
    <property type="term" value="F:small ribosomal subunit rRNA binding"/>
    <property type="evidence" value="ECO:0007669"/>
    <property type="project" value="TreeGrafter"/>
</dbReference>
<evidence type="ECO:0000313" key="10">
    <source>
        <dbReference type="EMBL" id="MBC8432147.1"/>
    </source>
</evidence>
<dbReference type="InterPro" id="IPR002583">
    <property type="entry name" value="Ribosomal_bS20"/>
</dbReference>
<reference evidence="10 11" key="1">
    <citation type="submission" date="2020-08" db="EMBL/GenBank/DDBJ databases">
        <title>Bridging the membrane lipid divide: bacteria of the FCB group superphylum have the potential to synthesize archaeal ether lipids.</title>
        <authorList>
            <person name="Villanueva L."/>
            <person name="Von Meijenfeldt F.A.B."/>
            <person name="Westbye A.B."/>
            <person name="Yadav S."/>
            <person name="Hopmans E.C."/>
            <person name="Dutilh B.E."/>
            <person name="Sinninghe Damste J.S."/>
        </authorList>
    </citation>
    <scope>NUCLEOTIDE SEQUENCE [LARGE SCALE GENOMIC DNA]</scope>
    <source>
        <strain evidence="10">NIOZ-UU17</strain>
    </source>
</reference>
<evidence type="ECO:0000256" key="7">
    <source>
        <dbReference type="ARBA" id="ARBA00035136"/>
    </source>
</evidence>
<evidence type="ECO:0000313" key="11">
    <source>
        <dbReference type="Proteomes" id="UP000605201"/>
    </source>
</evidence>
<comment type="function">
    <text evidence="1 8">Binds directly to 16S ribosomal RNA.</text>
</comment>
<dbReference type="GO" id="GO:0006412">
    <property type="term" value="P:translation"/>
    <property type="evidence" value="ECO:0007669"/>
    <property type="project" value="UniProtKB-UniRule"/>
</dbReference>
<keyword evidence="3 8" id="KW-0699">rRNA-binding</keyword>
<proteinExistence type="inferred from homology"/>
<gene>
    <name evidence="8" type="primary">rpsT</name>
    <name evidence="10" type="ORF">H8D96_09515</name>
</gene>
<dbReference type="PANTHER" id="PTHR33398:SF1">
    <property type="entry name" value="SMALL RIBOSOMAL SUBUNIT PROTEIN BS20C"/>
    <property type="match status" value="1"/>
</dbReference>
<keyword evidence="5 8" id="KW-0689">Ribosomal protein</keyword>
<evidence type="ECO:0000256" key="2">
    <source>
        <dbReference type="ARBA" id="ARBA00007634"/>
    </source>
</evidence>
<keyword evidence="6 8" id="KW-0687">Ribonucleoprotein</keyword>
<organism evidence="10 11">
    <name type="scientific">Candidatus Desulfatibia vada</name>
    <dbReference type="NCBI Taxonomy" id="2841696"/>
    <lineage>
        <taxon>Bacteria</taxon>
        <taxon>Pseudomonadati</taxon>
        <taxon>Thermodesulfobacteriota</taxon>
        <taxon>Desulfobacteria</taxon>
        <taxon>Desulfobacterales</taxon>
        <taxon>Desulfobacterales incertae sedis</taxon>
        <taxon>Candidatus Desulfatibia</taxon>
    </lineage>
</organism>
<evidence type="ECO:0000256" key="3">
    <source>
        <dbReference type="ARBA" id="ARBA00022730"/>
    </source>
</evidence>
<evidence type="ECO:0000256" key="1">
    <source>
        <dbReference type="ARBA" id="ARBA00003134"/>
    </source>
</evidence>
<evidence type="ECO:0000256" key="8">
    <source>
        <dbReference type="HAMAP-Rule" id="MF_00500"/>
    </source>
</evidence>
<comment type="caution">
    <text evidence="10">The sequence shown here is derived from an EMBL/GenBank/DDBJ whole genome shotgun (WGS) entry which is preliminary data.</text>
</comment>
<dbReference type="GO" id="GO:0003735">
    <property type="term" value="F:structural constituent of ribosome"/>
    <property type="evidence" value="ECO:0007669"/>
    <property type="project" value="InterPro"/>
</dbReference>
<dbReference type="GO" id="GO:0015935">
    <property type="term" value="C:small ribosomal subunit"/>
    <property type="evidence" value="ECO:0007669"/>
    <property type="project" value="TreeGrafter"/>
</dbReference>
<dbReference type="AlphaFoldDB" id="A0A8J6P3G0"/>
<protein>
    <recommendedName>
        <fullName evidence="7 8">Small ribosomal subunit protein bS20</fullName>
    </recommendedName>
</protein>
<evidence type="ECO:0000256" key="4">
    <source>
        <dbReference type="ARBA" id="ARBA00022884"/>
    </source>
</evidence>
<dbReference type="InterPro" id="IPR036510">
    <property type="entry name" value="Ribosomal_bS20_sf"/>
</dbReference>
<dbReference type="Proteomes" id="UP000605201">
    <property type="component" value="Unassembled WGS sequence"/>
</dbReference>
<dbReference type="Pfam" id="PF01649">
    <property type="entry name" value="Ribosomal_S20p"/>
    <property type="match status" value="1"/>
</dbReference>
<dbReference type="EMBL" id="JACNIG010000208">
    <property type="protein sequence ID" value="MBC8432147.1"/>
    <property type="molecule type" value="Genomic_DNA"/>
</dbReference>
<feature type="region of interest" description="Disordered" evidence="9">
    <location>
        <begin position="1"/>
        <end position="22"/>
    </location>
</feature>
<accession>A0A8J6P3G0</accession>
<evidence type="ECO:0000256" key="9">
    <source>
        <dbReference type="SAM" id="MobiDB-lite"/>
    </source>
</evidence>
<dbReference type="HAMAP" id="MF_00500">
    <property type="entry name" value="Ribosomal_bS20"/>
    <property type="match status" value="1"/>
</dbReference>
<evidence type="ECO:0000256" key="5">
    <source>
        <dbReference type="ARBA" id="ARBA00022980"/>
    </source>
</evidence>